<dbReference type="GO" id="GO:0030170">
    <property type="term" value="F:pyridoxal phosphate binding"/>
    <property type="evidence" value="ECO:0007669"/>
    <property type="project" value="InterPro"/>
</dbReference>
<dbReference type="SUPFAM" id="SSF53383">
    <property type="entry name" value="PLP-dependent transferases"/>
    <property type="match status" value="1"/>
</dbReference>
<dbReference type="EC" id="4.4.1.13" evidence="2"/>
<organism evidence="7 8">
    <name type="scientific">Salinibacillus kushneri</name>
    <dbReference type="NCBI Taxonomy" id="237682"/>
    <lineage>
        <taxon>Bacteria</taxon>
        <taxon>Bacillati</taxon>
        <taxon>Bacillota</taxon>
        <taxon>Bacilli</taxon>
        <taxon>Bacillales</taxon>
        <taxon>Bacillaceae</taxon>
        <taxon>Salinibacillus</taxon>
    </lineage>
</organism>
<dbReference type="InterPro" id="IPR027619">
    <property type="entry name" value="C-S_lyase_PatB-like"/>
</dbReference>
<gene>
    <name evidence="7" type="ORF">SAMN05421676_10150</name>
</gene>
<evidence type="ECO:0000256" key="1">
    <source>
        <dbReference type="ARBA" id="ARBA00001933"/>
    </source>
</evidence>
<dbReference type="AlphaFoldDB" id="A0A1H9Y6R4"/>
<dbReference type="InterPro" id="IPR015421">
    <property type="entry name" value="PyrdxlP-dep_Trfase_major"/>
</dbReference>
<feature type="domain" description="Aminotransferase class I/classII large" evidence="6">
    <location>
        <begin position="44"/>
        <end position="382"/>
    </location>
</feature>
<dbReference type="PANTHER" id="PTHR43525">
    <property type="entry name" value="PROTEIN MALY"/>
    <property type="match status" value="1"/>
</dbReference>
<evidence type="ECO:0000256" key="4">
    <source>
        <dbReference type="ARBA" id="ARBA00023239"/>
    </source>
</evidence>
<dbReference type="OrthoDB" id="9802872at2"/>
<dbReference type="STRING" id="237682.SAMN05421676_10150"/>
<keyword evidence="3" id="KW-0663">Pyridoxal phosphate</keyword>
<sequence>MEKFQQKWDRTGTRSVKWDLSETIFKNKDVLPMWVADMDFPSADAVQDAIIERAKHNIYGYNVMDQPLKKAIHSWLNKRHNWEINTNWLLFSPGVVTSLHMVVQALTNEKDHILIQTPVYPPFYDAIKKHGRNLVKNSLQLKDGKYEIDFDDFEQKIKDHQVSLFILCSPHNPLGRVWTKQELSKMGEICLKHNVTIVSDEIHGDLTYHEYTHIPLGSLSEELSQNVVTCMAPSKTFNLAGLQGSYLVVPNKDNRDKIEQQFKSQGLGMLNTFAIVAMEAAYLHGEEWLDQLLKVLQENKQYVQKTFHENTNLIKVLDAEGTYLLWLDCRNMGLSSSELKQFFQSKAKVGLNDGISFGHEGDGFMRMNIACPKEIVIEGVQRILTALDER</sequence>
<dbReference type="EMBL" id="FOHJ01000001">
    <property type="protein sequence ID" value="SES64578.1"/>
    <property type="molecule type" value="Genomic_DNA"/>
</dbReference>
<dbReference type="Gene3D" id="3.90.1150.10">
    <property type="entry name" value="Aspartate Aminotransferase, domain 1"/>
    <property type="match status" value="1"/>
</dbReference>
<evidence type="ECO:0000259" key="6">
    <source>
        <dbReference type="Pfam" id="PF00155"/>
    </source>
</evidence>
<evidence type="ECO:0000256" key="3">
    <source>
        <dbReference type="ARBA" id="ARBA00022898"/>
    </source>
</evidence>
<dbReference type="Gene3D" id="3.40.640.10">
    <property type="entry name" value="Type I PLP-dependent aspartate aminotransferase-like (Major domain)"/>
    <property type="match status" value="1"/>
</dbReference>
<protein>
    <recommendedName>
        <fullName evidence="2">cysteine-S-conjugate beta-lyase</fullName>
        <ecNumber evidence="2">4.4.1.13</ecNumber>
    </recommendedName>
</protein>
<dbReference type="InterPro" id="IPR051798">
    <property type="entry name" value="Class-II_PLP-Dep_Aminotrans"/>
</dbReference>
<dbReference type="Pfam" id="PF00155">
    <property type="entry name" value="Aminotran_1_2"/>
    <property type="match status" value="1"/>
</dbReference>
<dbReference type="CDD" id="cd00609">
    <property type="entry name" value="AAT_like"/>
    <property type="match status" value="1"/>
</dbReference>
<name>A0A1H9Y6R4_9BACI</name>
<evidence type="ECO:0000313" key="8">
    <source>
        <dbReference type="Proteomes" id="UP000199095"/>
    </source>
</evidence>
<evidence type="ECO:0000256" key="5">
    <source>
        <dbReference type="ARBA" id="ARBA00037974"/>
    </source>
</evidence>
<reference evidence="8" key="1">
    <citation type="submission" date="2016-10" db="EMBL/GenBank/DDBJ databases">
        <authorList>
            <person name="Varghese N."/>
            <person name="Submissions S."/>
        </authorList>
    </citation>
    <scope>NUCLEOTIDE SEQUENCE [LARGE SCALE GENOMIC DNA]</scope>
    <source>
        <strain evidence="8">CGMCC 1.3566</strain>
    </source>
</reference>
<dbReference type="InterPro" id="IPR015424">
    <property type="entry name" value="PyrdxlP-dep_Trfase"/>
</dbReference>
<evidence type="ECO:0000256" key="2">
    <source>
        <dbReference type="ARBA" id="ARBA00012224"/>
    </source>
</evidence>
<dbReference type="NCBIfam" id="TIGR04350">
    <property type="entry name" value="C_S_lyase_PatB"/>
    <property type="match status" value="1"/>
</dbReference>
<dbReference type="GO" id="GO:0047804">
    <property type="term" value="F:cysteine-S-conjugate beta-lyase activity"/>
    <property type="evidence" value="ECO:0007669"/>
    <property type="project" value="UniProtKB-EC"/>
</dbReference>
<dbReference type="RefSeq" id="WP_093130794.1">
    <property type="nucleotide sequence ID" value="NZ_FOHJ01000001.1"/>
</dbReference>
<dbReference type="InterPro" id="IPR004839">
    <property type="entry name" value="Aminotransferase_I/II_large"/>
</dbReference>
<comment type="cofactor">
    <cofactor evidence="1">
        <name>pyridoxal 5'-phosphate</name>
        <dbReference type="ChEBI" id="CHEBI:597326"/>
    </cofactor>
</comment>
<evidence type="ECO:0000313" key="7">
    <source>
        <dbReference type="EMBL" id="SES64578.1"/>
    </source>
</evidence>
<dbReference type="Proteomes" id="UP000199095">
    <property type="component" value="Unassembled WGS sequence"/>
</dbReference>
<dbReference type="InterPro" id="IPR015422">
    <property type="entry name" value="PyrdxlP-dep_Trfase_small"/>
</dbReference>
<keyword evidence="4 7" id="KW-0456">Lyase</keyword>
<comment type="similarity">
    <text evidence="5">Belongs to the class-II pyridoxal-phosphate-dependent aminotransferase family. MalY/PatB cystathionine beta-lyase subfamily.</text>
</comment>
<keyword evidence="8" id="KW-1185">Reference proteome</keyword>
<accession>A0A1H9Y6R4</accession>
<proteinExistence type="inferred from homology"/>
<dbReference type="PANTHER" id="PTHR43525:SF1">
    <property type="entry name" value="PROTEIN MALY"/>
    <property type="match status" value="1"/>
</dbReference>